<dbReference type="GO" id="GO:0003677">
    <property type="term" value="F:DNA binding"/>
    <property type="evidence" value="ECO:0007669"/>
    <property type="project" value="UniProtKB-KW"/>
</dbReference>
<dbReference type="SUPFAM" id="SSF46785">
    <property type="entry name" value="Winged helix' DNA-binding domain"/>
    <property type="match status" value="1"/>
</dbReference>
<dbReference type="PRINTS" id="PR00778">
    <property type="entry name" value="HTHARSR"/>
</dbReference>
<dbReference type="Pfam" id="PF01022">
    <property type="entry name" value="HTH_5"/>
    <property type="match status" value="1"/>
</dbReference>
<dbReference type="AlphaFoldDB" id="A0A1D8ISY2"/>
<dbReference type="GO" id="GO:0046685">
    <property type="term" value="P:response to arsenic-containing substance"/>
    <property type="evidence" value="ECO:0007669"/>
    <property type="project" value="UniProtKB-KW"/>
</dbReference>
<dbReference type="InterPro" id="IPR001845">
    <property type="entry name" value="HTH_ArsR_DNA-bd_dom"/>
</dbReference>
<evidence type="ECO:0000256" key="4">
    <source>
        <dbReference type="ARBA" id="ARBA00023163"/>
    </source>
</evidence>
<keyword evidence="1" id="KW-0059">Arsenical resistance</keyword>
<organism evidence="6 7">
    <name type="scientific">Acidihalobacter yilgarnensis</name>
    <dbReference type="NCBI Taxonomy" id="2819280"/>
    <lineage>
        <taxon>Bacteria</taxon>
        <taxon>Pseudomonadati</taxon>
        <taxon>Pseudomonadota</taxon>
        <taxon>Gammaproteobacteria</taxon>
        <taxon>Chromatiales</taxon>
        <taxon>Ectothiorhodospiraceae</taxon>
        <taxon>Acidihalobacter</taxon>
    </lineage>
</organism>
<accession>A0A1D8ISY2</accession>
<dbReference type="SMART" id="SM00418">
    <property type="entry name" value="HTH_ARSR"/>
    <property type="match status" value="1"/>
</dbReference>
<name>A0A1D8ISY2_9GAMM</name>
<dbReference type="PANTHER" id="PTHR33154:SF18">
    <property type="entry name" value="ARSENICAL RESISTANCE OPERON REPRESSOR"/>
    <property type="match status" value="1"/>
</dbReference>
<dbReference type="Gene3D" id="1.10.10.10">
    <property type="entry name" value="Winged helix-like DNA-binding domain superfamily/Winged helix DNA-binding domain"/>
    <property type="match status" value="1"/>
</dbReference>
<reference evidence="7" key="1">
    <citation type="submission" date="2016-09" db="EMBL/GenBank/DDBJ databases">
        <title>Acidihalobacter prosperus F5.</title>
        <authorList>
            <person name="Khaleque H.N."/>
            <person name="Ramsay J.P."/>
            <person name="Kaksonen A.H."/>
            <person name="Boxall N.J."/>
            <person name="Watkin E.L.J."/>
        </authorList>
    </citation>
    <scope>NUCLEOTIDE SEQUENCE [LARGE SCALE GENOMIC DNA]</scope>
    <source>
        <strain evidence="7">F5</strain>
    </source>
</reference>
<dbReference type="InterPro" id="IPR051081">
    <property type="entry name" value="HTH_MetalResp_TranReg"/>
</dbReference>
<evidence type="ECO:0000256" key="3">
    <source>
        <dbReference type="ARBA" id="ARBA00023125"/>
    </source>
</evidence>
<evidence type="ECO:0000313" key="7">
    <source>
        <dbReference type="Proteomes" id="UP000095401"/>
    </source>
</evidence>
<dbReference type="CDD" id="cd00090">
    <property type="entry name" value="HTH_ARSR"/>
    <property type="match status" value="1"/>
</dbReference>
<evidence type="ECO:0000259" key="5">
    <source>
        <dbReference type="PROSITE" id="PS50987"/>
    </source>
</evidence>
<protein>
    <recommendedName>
        <fullName evidence="5">HTH arsR-type domain-containing protein</fullName>
    </recommendedName>
</protein>
<keyword evidence="2" id="KW-0805">Transcription regulation</keyword>
<sequence>MQALNKRPANLTLVAKILKAMAHPLRLKIICTLGDQEFNVKELMVRVGTTQSNLSQHLGLLRRSNLVCVRRLGYHSLYRLNHGQTMEVIHCVHLAFCQKLRRR</sequence>
<dbReference type="InterPro" id="IPR036390">
    <property type="entry name" value="WH_DNA-bd_sf"/>
</dbReference>
<dbReference type="EMBL" id="CP017415">
    <property type="protein sequence ID" value="AOU99628.1"/>
    <property type="molecule type" value="Genomic_DNA"/>
</dbReference>
<dbReference type="KEGG" id="aprs:BI364_08175"/>
<dbReference type="InterPro" id="IPR036388">
    <property type="entry name" value="WH-like_DNA-bd_sf"/>
</dbReference>
<feature type="domain" description="HTH arsR-type" evidence="5">
    <location>
        <begin position="6"/>
        <end position="103"/>
    </location>
</feature>
<dbReference type="Proteomes" id="UP000095401">
    <property type="component" value="Chromosome"/>
</dbReference>
<evidence type="ECO:0000256" key="2">
    <source>
        <dbReference type="ARBA" id="ARBA00023015"/>
    </source>
</evidence>
<gene>
    <name evidence="6" type="ORF">BI364_08175</name>
</gene>
<keyword evidence="7" id="KW-1185">Reference proteome</keyword>
<keyword evidence="4" id="KW-0804">Transcription</keyword>
<keyword evidence="3" id="KW-0238">DNA-binding</keyword>
<dbReference type="PANTHER" id="PTHR33154">
    <property type="entry name" value="TRANSCRIPTIONAL REGULATOR, ARSR FAMILY"/>
    <property type="match status" value="1"/>
</dbReference>
<evidence type="ECO:0000313" key="6">
    <source>
        <dbReference type="EMBL" id="AOU99628.1"/>
    </source>
</evidence>
<evidence type="ECO:0000256" key="1">
    <source>
        <dbReference type="ARBA" id="ARBA00022849"/>
    </source>
</evidence>
<dbReference type="PROSITE" id="PS50987">
    <property type="entry name" value="HTH_ARSR_2"/>
    <property type="match status" value="1"/>
</dbReference>
<proteinExistence type="predicted"/>
<dbReference type="NCBIfam" id="NF033788">
    <property type="entry name" value="HTH_metalloreg"/>
    <property type="match status" value="1"/>
</dbReference>
<dbReference type="InterPro" id="IPR011991">
    <property type="entry name" value="ArsR-like_HTH"/>
</dbReference>
<dbReference type="GO" id="GO:0003700">
    <property type="term" value="F:DNA-binding transcription factor activity"/>
    <property type="evidence" value="ECO:0007669"/>
    <property type="project" value="InterPro"/>
</dbReference>